<dbReference type="EMBL" id="GBEZ01025239">
    <property type="protein sequence ID" value="JAC61824.1"/>
    <property type="molecule type" value="Transcribed_RNA"/>
</dbReference>
<dbReference type="NCBIfam" id="NF000955">
    <property type="entry name" value="PRK00099.1-1"/>
    <property type="match status" value="1"/>
</dbReference>
<dbReference type="CDD" id="cd05797">
    <property type="entry name" value="Ribosomal_L10"/>
    <property type="match status" value="1"/>
</dbReference>
<dbReference type="GO" id="GO:0005840">
    <property type="term" value="C:ribosome"/>
    <property type="evidence" value="ECO:0007669"/>
    <property type="project" value="UniProtKB-KW"/>
</dbReference>
<organism evidence="5">
    <name type="scientific">Tetraselmis sp. GSL018</name>
    <dbReference type="NCBI Taxonomy" id="582737"/>
    <lineage>
        <taxon>Eukaryota</taxon>
        <taxon>Viridiplantae</taxon>
        <taxon>Chlorophyta</taxon>
        <taxon>core chlorophytes</taxon>
        <taxon>Chlorodendrophyceae</taxon>
        <taxon>Chlorodendrales</taxon>
        <taxon>Chlorodendraceae</taxon>
        <taxon>Tetraselmis</taxon>
    </lineage>
</organism>
<gene>
    <name evidence="5" type="primary">RPLJ</name>
    <name evidence="4" type="ORF">TSPGSL018_25083</name>
    <name evidence="5" type="ORF">TSPGSL018_5626</name>
</gene>
<keyword evidence="3" id="KW-0687">Ribonucleoprotein</keyword>
<dbReference type="AlphaFoldDB" id="A0A061SDW1"/>
<dbReference type="GO" id="GO:1990904">
    <property type="term" value="C:ribonucleoprotein complex"/>
    <property type="evidence" value="ECO:0007669"/>
    <property type="project" value="UniProtKB-KW"/>
</dbReference>
<evidence type="ECO:0000313" key="5">
    <source>
        <dbReference type="EMBL" id="JAC82483.1"/>
    </source>
</evidence>
<evidence type="ECO:0000256" key="3">
    <source>
        <dbReference type="ARBA" id="ARBA00023274"/>
    </source>
</evidence>
<keyword evidence="2 5" id="KW-0689">Ribosomal protein</keyword>
<dbReference type="PANTHER" id="PTHR11560">
    <property type="entry name" value="39S RIBOSOMAL PROTEIN L10, MITOCHONDRIAL"/>
    <property type="match status" value="1"/>
</dbReference>
<accession>A0A061SDW1</accession>
<dbReference type="InterPro" id="IPR001790">
    <property type="entry name" value="Ribosomal_uL10"/>
</dbReference>
<dbReference type="EMBL" id="GBEZ01002587">
    <property type="protein sequence ID" value="JAC82483.1"/>
    <property type="molecule type" value="Transcribed_RNA"/>
</dbReference>
<proteinExistence type="inferred from homology"/>
<dbReference type="InterPro" id="IPR043141">
    <property type="entry name" value="Ribosomal_uL10-like_sf"/>
</dbReference>
<dbReference type="Gene3D" id="3.30.70.1730">
    <property type="match status" value="1"/>
</dbReference>
<comment type="similarity">
    <text evidence="1">Belongs to the universal ribosomal protein uL10 family.</text>
</comment>
<protein>
    <submittedName>
        <fullName evidence="5">Large subunit ribosomal protein L10</fullName>
    </submittedName>
</protein>
<name>A0A061SDW1_9CHLO</name>
<evidence type="ECO:0000256" key="1">
    <source>
        <dbReference type="ARBA" id="ARBA00008889"/>
    </source>
</evidence>
<dbReference type="SUPFAM" id="SSF160369">
    <property type="entry name" value="Ribosomal protein L10-like"/>
    <property type="match status" value="1"/>
</dbReference>
<sequence>MAPVTSSNLLSSRANVASGSSLYPHRGCTRSFSAARPLRIECAISRQKKEEIVKKIQGKLDDSMLVFGMRFSKMTVKQMEGLRRELPEESSMIVAKNTLMRVATESDGYTQWKDIDQCTSQDNVWVFSPEEHVADTVKKLSKLTKALSKEYKASGLGPSGEITGGVMDGRFLTENEIYKLESMPTKKDLYQKAAVGIKAVPTRIGKGVKAVPTKLAIAVKQLSDEDNPDRQLLVGDVFPKKDA</sequence>
<evidence type="ECO:0000313" key="4">
    <source>
        <dbReference type="EMBL" id="JAC61824.1"/>
    </source>
</evidence>
<dbReference type="InterPro" id="IPR047865">
    <property type="entry name" value="Ribosomal_uL10_bac_type"/>
</dbReference>
<evidence type="ECO:0000256" key="2">
    <source>
        <dbReference type="ARBA" id="ARBA00022980"/>
    </source>
</evidence>
<dbReference type="Pfam" id="PF00466">
    <property type="entry name" value="Ribosomal_L10"/>
    <property type="match status" value="1"/>
</dbReference>
<reference evidence="5" key="1">
    <citation type="submission" date="2014-05" db="EMBL/GenBank/DDBJ databases">
        <title>The transcriptome of the halophilic microalga Tetraselmis sp. GSL018 isolated from the Great Salt Lake, Utah.</title>
        <authorList>
            <person name="Jinkerson R.E."/>
            <person name="D'Adamo S."/>
            <person name="Posewitz M.C."/>
        </authorList>
    </citation>
    <scope>NUCLEOTIDE SEQUENCE</scope>
    <source>
        <strain evidence="5">GSL018</strain>
    </source>
</reference>